<dbReference type="Gene3D" id="3.40.50.720">
    <property type="entry name" value="NAD(P)-binding Rossmann-like Domain"/>
    <property type="match status" value="1"/>
</dbReference>
<evidence type="ECO:0000256" key="3">
    <source>
        <dbReference type="ARBA" id="ARBA00022694"/>
    </source>
</evidence>
<dbReference type="InterPro" id="IPR036873">
    <property type="entry name" value="Rhodanese-like_dom_sf"/>
</dbReference>
<dbReference type="Pfam" id="PF00581">
    <property type="entry name" value="Rhodanese"/>
    <property type="match status" value="1"/>
</dbReference>
<dbReference type="InterPro" id="IPR045886">
    <property type="entry name" value="ThiF/MoeB/HesA"/>
</dbReference>
<dbReference type="GO" id="GO:0042292">
    <property type="term" value="F:URM1 activating enzyme activity"/>
    <property type="evidence" value="ECO:0007669"/>
    <property type="project" value="TreeGrafter"/>
</dbReference>
<proteinExistence type="predicted"/>
<dbReference type="FunFam" id="3.40.50.720:FF:000033">
    <property type="entry name" value="Adenylyltransferase and sulfurtransferase MOCS3"/>
    <property type="match status" value="1"/>
</dbReference>
<dbReference type="KEGG" id="kne:92183138"/>
<accession>A0AAW0YL61</accession>
<keyword evidence="7" id="KW-0067">ATP-binding</keyword>
<dbReference type="RefSeq" id="XP_066800742.1">
    <property type="nucleotide sequence ID" value="XM_066948969.1"/>
</dbReference>
<dbReference type="SUPFAM" id="SSF69572">
    <property type="entry name" value="Activating enzymes of the ubiquitin-like proteins"/>
    <property type="match status" value="1"/>
</dbReference>
<dbReference type="GO" id="GO:0005829">
    <property type="term" value="C:cytosol"/>
    <property type="evidence" value="ECO:0007669"/>
    <property type="project" value="UniProtKB-SubCell"/>
</dbReference>
<dbReference type="GO" id="GO:0016779">
    <property type="term" value="F:nucleotidyltransferase activity"/>
    <property type="evidence" value="ECO:0007669"/>
    <property type="project" value="UniProtKB-KW"/>
</dbReference>
<keyword evidence="10" id="KW-1185">Reference proteome</keyword>
<dbReference type="EMBL" id="JBCAWK010000011">
    <property type="protein sequence ID" value="KAK8846792.1"/>
    <property type="molecule type" value="Genomic_DNA"/>
</dbReference>
<dbReference type="CDD" id="cd00757">
    <property type="entry name" value="ThiF_MoeB_HesA_family"/>
    <property type="match status" value="1"/>
</dbReference>
<evidence type="ECO:0000259" key="8">
    <source>
        <dbReference type="PROSITE" id="PS50206"/>
    </source>
</evidence>
<evidence type="ECO:0000313" key="10">
    <source>
        <dbReference type="Proteomes" id="UP001388673"/>
    </source>
</evidence>
<dbReference type="GO" id="GO:0002143">
    <property type="term" value="P:tRNA wobble position uridine thiolation"/>
    <property type="evidence" value="ECO:0007669"/>
    <property type="project" value="TreeGrafter"/>
</dbReference>
<dbReference type="InterPro" id="IPR000594">
    <property type="entry name" value="ThiF_NAD_FAD-bd"/>
</dbReference>
<dbReference type="AlphaFoldDB" id="A0AAW0YL61"/>
<organism evidence="9 10">
    <name type="scientific">Kwoniella newhampshirensis</name>
    <dbReference type="NCBI Taxonomy" id="1651941"/>
    <lineage>
        <taxon>Eukaryota</taxon>
        <taxon>Fungi</taxon>
        <taxon>Dikarya</taxon>
        <taxon>Basidiomycota</taxon>
        <taxon>Agaricomycotina</taxon>
        <taxon>Tremellomycetes</taxon>
        <taxon>Tremellales</taxon>
        <taxon>Cryptococcaceae</taxon>
        <taxon>Kwoniella</taxon>
    </lineage>
</organism>
<keyword evidence="3" id="KW-0819">tRNA processing</keyword>
<dbReference type="PANTHER" id="PTHR10953:SF102">
    <property type="entry name" value="ADENYLYLTRANSFERASE AND SULFURTRANSFERASE MOCS3"/>
    <property type="match status" value="1"/>
</dbReference>
<evidence type="ECO:0000256" key="5">
    <source>
        <dbReference type="ARBA" id="ARBA00022741"/>
    </source>
</evidence>
<keyword evidence="5" id="KW-0547">Nucleotide-binding</keyword>
<protein>
    <recommendedName>
        <fullName evidence="8">Rhodanese domain-containing protein</fullName>
    </recommendedName>
</protein>
<dbReference type="PROSITE" id="PS50206">
    <property type="entry name" value="RHODANESE_3"/>
    <property type="match status" value="1"/>
</dbReference>
<feature type="domain" description="Rhodanese" evidence="8">
    <location>
        <begin position="328"/>
        <end position="422"/>
    </location>
</feature>
<reference evidence="9 10" key="1">
    <citation type="journal article" date="2024" name="bioRxiv">
        <title>Comparative genomics of Cryptococcus and Kwoniella reveals pathogenesis evolution and contrasting karyotype dynamics via intercentromeric recombination or chromosome fusion.</title>
        <authorList>
            <person name="Coelho M.A."/>
            <person name="David-Palma M."/>
            <person name="Shea T."/>
            <person name="Bowers K."/>
            <person name="McGinley-Smith S."/>
            <person name="Mohammad A.W."/>
            <person name="Gnirke A."/>
            <person name="Yurkov A.M."/>
            <person name="Nowrousian M."/>
            <person name="Sun S."/>
            <person name="Cuomo C.A."/>
            <person name="Heitman J."/>
        </authorList>
    </citation>
    <scope>NUCLEOTIDE SEQUENCE [LARGE SCALE GENOMIC DNA]</scope>
    <source>
        <strain evidence="9 10">CBS 13917</strain>
    </source>
</reference>
<evidence type="ECO:0000256" key="4">
    <source>
        <dbReference type="ARBA" id="ARBA00022695"/>
    </source>
</evidence>
<comment type="caution">
    <text evidence="9">The sequence shown here is derived from an EMBL/GenBank/DDBJ whole genome shotgun (WGS) entry which is preliminary data.</text>
</comment>
<dbReference type="Proteomes" id="UP001388673">
    <property type="component" value="Unassembled WGS sequence"/>
</dbReference>
<keyword evidence="4" id="KW-0548">Nucleotidyltransferase</keyword>
<evidence type="ECO:0000256" key="7">
    <source>
        <dbReference type="ARBA" id="ARBA00022840"/>
    </source>
</evidence>
<gene>
    <name evidence="9" type="ORF">IAR55_005880</name>
</gene>
<evidence type="ECO:0000256" key="2">
    <source>
        <dbReference type="ARBA" id="ARBA00022679"/>
    </source>
</evidence>
<dbReference type="GO" id="GO:0004792">
    <property type="term" value="F:thiosulfate-cyanide sulfurtransferase activity"/>
    <property type="evidence" value="ECO:0007669"/>
    <property type="project" value="TreeGrafter"/>
</dbReference>
<sequence>MTPNTEPSSSSSYGERPLELDEYVRYGRQMIMPGFGLPGQVELKNAKVAVVGAGGLGCPLLQYLAGAGVGTIAIFDHDTVSLSNLHRQILHTTDRVDMNKAESACLALRALNPRINLISHPVAITPSTALSLLSPYSILVDCTDRPLTRYLLSDAAVRLNIPVVSGAAISSAGQWAVYGGSTKEGKRRACYRCIWPSVLAGSGGNGMCEEQGVWGVVTGLVGVGMAGEVIKLIVGKEDPEPVLHLHHLCSNPLIRTIRMKPPSAKCIACGPNATITDDLDTFGYESFCAGGPQLNDGTGNAIGGAGDRLSAKDLDEILRPANGGEELDVVLIDTRPAVEFGICAVPGSTNIPLPDILKNPSSLPRASETIFICRKGNDSQLAVEALRRELSRAESSDDQKSRVRDVRGGLLAWNREVDQHFPIY</sequence>
<dbReference type="GeneID" id="92183138"/>
<dbReference type="GO" id="GO:0032447">
    <property type="term" value="P:protein urmylation"/>
    <property type="evidence" value="ECO:0007669"/>
    <property type="project" value="TreeGrafter"/>
</dbReference>
<dbReference type="InterPro" id="IPR035985">
    <property type="entry name" value="Ubiquitin-activating_enz"/>
</dbReference>
<dbReference type="Gene3D" id="3.40.250.10">
    <property type="entry name" value="Rhodanese-like domain"/>
    <property type="match status" value="1"/>
</dbReference>
<dbReference type="Pfam" id="PF00899">
    <property type="entry name" value="ThiF"/>
    <property type="match status" value="1"/>
</dbReference>
<comment type="subcellular location">
    <subcellularLocation>
        <location evidence="1">Cytoplasm</location>
        <location evidence="1">Cytosol</location>
    </subcellularLocation>
</comment>
<evidence type="ECO:0000256" key="6">
    <source>
        <dbReference type="ARBA" id="ARBA00022786"/>
    </source>
</evidence>
<keyword evidence="6" id="KW-0833">Ubl conjugation pathway</keyword>
<dbReference type="InterPro" id="IPR001763">
    <property type="entry name" value="Rhodanese-like_dom"/>
</dbReference>
<name>A0AAW0YL61_9TREE</name>
<dbReference type="PANTHER" id="PTHR10953">
    <property type="entry name" value="UBIQUITIN-ACTIVATING ENZYME E1"/>
    <property type="match status" value="1"/>
</dbReference>
<evidence type="ECO:0000313" key="9">
    <source>
        <dbReference type="EMBL" id="KAK8846792.1"/>
    </source>
</evidence>
<dbReference type="SMART" id="SM00450">
    <property type="entry name" value="RHOD"/>
    <property type="match status" value="1"/>
</dbReference>
<keyword evidence="2" id="KW-0808">Transferase</keyword>
<evidence type="ECO:0000256" key="1">
    <source>
        <dbReference type="ARBA" id="ARBA00004514"/>
    </source>
</evidence>
<dbReference type="GO" id="GO:0005524">
    <property type="term" value="F:ATP binding"/>
    <property type="evidence" value="ECO:0007669"/>
    <property type="project" value="UniProtKB-KW"/>
</dbReference>